<name>A0A2H3B697_9AGAR</name>
<reference evidence="3" key="1">
    <citation type="journal article" date="2017" name="Nat. Ecol. Evol.">
        <title>Genome expansion and lineage-specific genetic innovations in the forest pathogenic fungi Armillaria.</title>
        <authorList>
            <person name="Sipos G."/>
            <person name="Prasanna A.N."/>
            <person name="Walter M.C."/>
            <person name="O'Connor E."/>
            <person name="Balint B."/>
            <person name="Krizsan K."/>
            <person name="Kiss B."/>
            <person name="Hess J."/>
            <person name="Varga T."/>
            <person name="Slot J."/>
            <person name="Riley R."/>
            <person name="Boka B."/>
            <person name="Rigling D."/>
            <person name="Barry K."/>
            <person name="Lee J."/>
            <person name="Mihaltcheva S."/>
            <person name="LaButti K."/>
            <person name="Lipzen A."/>
            <person name="Waldron R."/>
            <person name="Moloney N.M."/>
            <person name="Sperisen C."/>
            <person name="Kredics L."/>
            <person name="Vagvoelgyi C."/>
            <person name="Patrignani A."/>
            <person name="Fitzpatrick D."/>
            <person name="Nagy I."/>
            <person name="Doyle S."/>
            <person name="Anderson J.B."/>
            <person name="Grigoriev I.V."/>
            <person name="Gueldener U."/>
            <person name="Muensterkoetter M."/>
            <person name="Nagy L.G."/>
        </authorList>
    </citation>
    <scope>NUCLEOTIDE SEQUENCE [LARGE SCALE GENOMIC DNA]</scope>
    <source>
        <strain evidence="3">28-4</strain>
    </source>
</reference>
<keyword evidence="1" id="KW-0812">Transmembrane</keyword>
<dbReference type="PROSITE" id="PS51257">
    <property type="entry name" value="PROKAR_LIPOPROTEIN"/>
    <property type="match status" value="1"/>
</dbReference>
<proteinExistence type="predicted"/>
<protein>
    <submittedName>
        <fullName evidence="2">Uncharacterized protein</fullName>
    </submittedName>
</protein>
<feature type="transmembrane region" description="Helical" evidence="1">
    <location>
        <begin position="51"/>
        <end position="71"/>
    </location>
</feature>
<keyword evidence="3" id="KW-1185">Reference proteome</keyword>
<evidence type="ECO:0000313" key="2">
    <source>
        <dbReference type="EMBL" id="PBK62552.1"/>
    </source>
</evidence>
<organism evidence="2 3">
    <name type="scientific">Armillaria solidipes</name>
    <dbReference type="NCBI Taxonomy" id="1076256"/>
    <lineage>
        <taxon>Eukaryota</taxon>
        <taxon>Fungi</taxon>
        <taxon>Dikarya</taxon>
        <taxon>Basidiomycota</taxon>
        <taxon>Agaricomycotina</taxon>
        <taxon>Agaricomycetes</taxon>
        <taxon>Agaricomycetidae</taxon>
        <taxon>Agaricales</taxon>
        <taxon>Marasmiineae</taxon>
        <taxon>Physalacriaceae</taxon>
        <taxon>Armillaria</taxon>
    </lineage>
</organism>
<evidence type="ECO:0000256" key="1">
    <source>
        <dbReference type="SAM" id="Phobius"/>
    </source>
</evidence>
<feature type="transmembrane region" description="Helical" evidence="1">
    <location>
        <begin position="17"/>
        <end position="39"/>
    </location>
</feature>
<accession>A0A2H3B697</accession>
<keyword evidence="1" id="KW-1133">Transmembrane helix</keyword>
<dbReference type="Proteomes" id="UP000218334">
    <property type="component" value="Unassembled WGS sequence"/>
</dbReference>
<keyword evidence="1" id="KW-0472">Membrane</keyword>
<dbReference type="EMBL" id="KZ293465">
    <property type="protein sequence ID" value="PBK62552.1"/>
    <property type="molecule type" value="Genomic_DNA"/>
</dbReference>
<dbReference type="AlphaFoldDB" id="A0A2H3B697"/>
<evidence type="ECO:0000313" key="3">
    <source>
        <dbReference type="Proteomes" id="UP000218334"/>
    </source>
</evidence>
<gene>
    <name evidence="2" type="ORF">ARMSODRAFT_603302</name>
</gene>
<sequence length="185" mass="20981">MVLRGTAHFAAEINWSLIYALLTLTTMLACSLLIIYRIIQHAPWISTSPRIVVIMLIRSSGMYLLSLILNLSCTGVEEFRIQSLLHYADTIAAYIKAIAPTLLVGRVSAYANQTLIQFRRVKRWSLCRRTTLHWSAVLRKTTPTTAADAIVWVMVIKCRRDRRARRMCDLALAVLSIEVYLGCGR</sequence>